<dbReference type="STRING" id="188477.A0A433SN67"/>
<keyword evidence="3" id="KW-1185">Reference proteome</keyword>
<dbReference type="AlphaFoldDB" id="A0A433SN67"/>
<accession>A0A433SN67</accession>
<comment type="caution">
    <text evidence="2">The sequence shown here is derived from an EMBL/GenBank/DDBJ whole genome shotgun (WGS) entry which is preliminary data.</text>
</comment>
<dbReference type="Proteomes" id="UP000271974">
    <property type="component" value="Unassembled WGS sequence"/>
</dbReference>
<evidence type="ECO:0000256" key="1">
    <source>
        <dbReference type="SAM" id="MobiDB-lite"/>
    </source>
</evidence>
<reference evidence="2 3" key="1">
    <citation type="submission" date="2019-01" db="EMBL/GenBank/DDBJ databases">
        <title>A draft genome assembly of the solar-powered sea slug Elysia chlorotica.</title>
        <authorList>
            <person name="Cai H."/>
            <person name="Li Q."/>
            <person name="Fang X."/>
            <person name="Li J."/>
            <person name="Curtis N.E."/>
            <person name="Altenburger A."/>
            <person name="Shibata T."/>
            <person name="Feng M."/>
            <person name="Maeda T."/>
            <person name="Schwartz J.A."/>
            <person name="Shigenobu S."/>
            <person name="Lundholm N."/>
            <person name="Nishiyama T."/>
            <person name="Yang H."/>
            <person name="Hasebe M."/>
            <person name="Li S."/>
            <person name="Pierce S.K."/>
            <person name="Wang J."/>
        </authorList>
    </citation>
    <scope>NUCLEOTIDE SEQUENCE [LARGE SCALE GENOMIC DNA]</scope>
    <source>
        <strain evidence="2">EC2010</strain>
        <tissue evidence="2">Whole organism of an adult</tissue>
    </source>
</reference>
<feature type="non-terminal residue" evidence="2">
    <location>
        <position position="1"/>
    </location>
</feature>
<gene>
    <name evidence="2" type="ORF">EGW08_021606</name>
</gene>
<feature type="region of interest" description="Disordered" evidence="1">
    <location>
        <begin position="1"/>
        <end position="35"/>
    </location>
</feature>
<feature type="non-terminal residue" evidence="2">
    <location>
        <position position="100"/>
    </location>
</feature>
<dbReference type="EMBL" id="RQTK01001364">
    <property type="protein sequence ID" value="RUS70630.1"/>
    <property type="molecule type" value="Genomic_DNA"/>
</dbReference>
<evidence type="ECO:0000313" key="2">
    <source>
        <dbReference type="EMBL" id="RUS70630.1"/>
    </source>
</evidence>
<dbReference type="OrthoDB" id="10261556at2759"/>
<organism evidence="2 3">
    <name type="scientific">Elysia chlorotica</name>
    <name type="common">Eastern emerald elysia</name>
    <name type="synonym">Sea slug</name>
    <dbReference type="NCBI Taxonomy" id="188477"/>
    <lineage>
        <taxon>Eukaryota</taxon>
        <taxon>Metazoa</taxon>
        <taxon>Spiralia</taxon>
        <taxon>Lophotrochozoa</taxon>
        <taxon>Mollusca</taxon>
        <taxon>Gastropoda</taxon>
        <taxon>Heterobranchia</taxon>
        <taxon>Euthyneura</taxon>
        <taxon>Panpulmonata</taxon>
        <taxon>Sacoglossa</taxon>
        <taxon>Placobranchoidea</taxon>
        <taxon>Plakobranchidae</taxon>
        <taxon>Elysia</taxon>
    </lineage>
</organism>
<evidence type="ECO:0000313" key="3">
    <source>
        <dbReference type="Proteomes" id="UP000271974"/>
    </source>
</evidence>
<name>A0A433SN67_ELYCH</name>
<sequence length="100" mass="10958">TSAELGEGQTHPTQEHKLDGEGGAPLDHQQSSSLCPGHERALSIENTVKALDIKEEGLATLLCYLELHYPSWLEIFNHVYSVCTIRCYGGPAQLQVVAKK</sequence>
<protein>
    <submittedName>
        <fullName evidence="2">Uncharacterized protein</fullName>
    </submittedName>
</protein>
<proteinExistence type="predicted"/>